<dbReference type="InterPro" id="IPR018531">
    <property type="entry name" value="DUF1993"/>
</dbReference>
<dbReference type="InterPro" id="IPR034660">
    <property type="entry name" value="DinB/YfiT-like"/>
</dbReference>
<organism evidence="1 2">
    <name type="scientific">Hyphomonas pacifica</name>
    <dbReference type="NCBI Taxonomy" id="1280941"/>
    <lineage>
        <taxon>Bacteria</taxon>
        <taxon>Pseudomonadati</taxon>
        <taxon>Pseudomonadota</taxon>
        <taxon>Alphaproteobacteria</taxon>
        <taxon>Hyphomonadales</taxon>
        <taxon>Hyphomonadaceae</taxon>
        <taxon>Hyphomonas</taxon>
    </lineage>
</organism>
<comment type="caution">
    <text evidence="1">The sequence shown here is derived from an EMBL/GenBank/DDBJ whole genome shotgun (WGS) entry which is preliminary data.</text>
</comment>
<dbReference type="Gene3D" id="1.20.120.450">
    <property type="entry name" value="dinb family like domain"/>
    <property type="match status" value="1"/>
</dbReference>
<gene>
    <name evidence="1" type="ORF">HY3_11070</name>
</gene>
<proteinExistence type="predicted"/>
<dbReference type="PANTHER" id="PTHR36922:SF1">
    <property type="entry name" value="DUF1993 DOMAIN-CONTAINING PROTEIN"/>
    <property type="match status" value="1"/>
</dbReference>
<dbReference type="OrthoDB" id="338237at2"/>
<dbReference type="AlphaFoldDB" id="A0A062TUA1"/>
<protein>
    <submittedName>
        <fullName evidence="1">Uncharacterized protein</fullName>
    </submittedName>
</protein>
<accession>A0A062TUA1</accession>
<reference evidence="1 2" key="1">
    <citation type="submission" date="2013-04" db="EMBL/GenBank/DDBJ databases">
        <title>Hyphomonas sp. T24B3 Genome Sequencing.</title>
        <authorList>
            <person name="Lai Q."/>
            <person name="Shao Z."/>
        </authorList>
    </citation>
    <scope>NUCLEOTIDE SEQUENCE [LARGE SCALE GENOMIC DNA]</scope>
    <source>
        <strain evidence="1 2">T24B3</strain>
    </source>
</reference>
<dbReference type="EMBL" id="AWFB01000013">
    <property type="protein sequence ID" value="RAN34099.1"/>
    <property type="molecule type" value="Genomic_DNA"/>
</dbReference>
<evidence type="ECO:0000313" key="1">
    <source>
        <dbReference type="EMBL" id="RAN34099.1"/>
    </source>
</evidence>
<dbReference type="SUPFAM" id="SSF109854">
    <property type="entry name" value="DinB/YfiT-like putative metalloenzymes"/>
    <property type="match status" value="1"/>
</dbReference>
<evidence type="ECO:0000313" key="2">
    <source>
        <dbReference type="Proteomes" id="UP000249123"/>
    </source>
</evidence>
<keyword evidence="2" id="KW-1185">Reference proteome</keyword>
<sequence>MNLHDLVVTAPKQMLLALAGQLKKAAAWGETNDVSTDELLQKRLAPDMFPLLMQVKFISLQARETVWRLRGDEVEMWESGDTMDEMVALIARTVSMLDDVKPEEFDGAEERVISVTLPNAMMFELKGADFVRDWAIPQFHFHAVTAYAILRNAGVDLGKADYVPHMLPHLRPVTTA</sequence>
<dbReference type="Pfam" id="PF09351">
    <property type="entry name" value="DUF1993"/>
    <property type="match status" value="1"/>
</dbReference>
<dbReference type="PANTHER" id="PTHR36922">
    <property type="entry name" value="BLL2446 PROTEIN"/>
    <property type="match status" value="1"/>
</dbReference>
<dbReference type="Proteomes" id="UP000249123">
    <property type="component" value="Unassembled WGS sequence"/>
</dbReference>
<name>A0A062TUA1_9PROT</name>
<dbReference type="STRING" id="1280941.HY2_11170"/>
<dbReference type="RefSeq" id="WP_034825732.1">
    <property type="nucleotide sequence ID" value="NZ_AWFA01000013.1"/>
</dbReference>
<dbReference type="eggNOG" id="COG3812">
    <property type="taxonomic scope" value="Bacteria"/>
</dbReference>